<comment type="caution">
    <text evidence="7">The sequence shown here is derived from an EMBL/GenBank/DDBJ whole genome shotgun (WGS) entry which is preliminary data.</text>
</comment>
<evidence type="ECO:0000313" key="8">
    <source>
        <dbReference type="Proteomes" id="UP000533639"/>
    </source>
</evidence>
<sequence>MNLNFNKKSVFVQIVCLLFILLFVYAAVSKLLDFENFTVQLAQSPLLSAHASWVSIFVPAAELFTVLLLLIPRHRIKGLYCCLNLMIMFTVYIFIVLHYSSFVPCSCGGVLAKMSWNAHLLFNILFVVLAILAIAWKNCHRKSKAFAEYVYEMKWIGGSFCFSVLTVLLLFLSSEKIMHNDNPFIRRYPIHPAEFIYDVDLKFNSYYFSGSTGSTIYLGNFTSPSRILAINENNKKEKIFNITFDPKDIPFRAVTIAVRDSTFYLSDGSVPAVFSGRIKDWKITNEFKGVPYFTKVVPLDSKSIVFRSNNAKNSANVLGIFDAESNTKIQYKRNLLQGQIDGIFDTDGSLLYSSEQKKIIYLYLYRNEFIVADRNGDLSYRGHTIDTIKHVKIKVASIKNDMERMISSPSYPVNAKAAVCSNLLFVNSKIKGRFENSRLWEQSYIIDVYDIKKNIYLLSFPVYHTGKEKLSGFLVTPTNLYALIGNRISVYKLNEAIKKEMQPK</sequence>
<evidence type="ECO:0000256" key="1">
    <source>
        <dbReference type="ARBA" id="ARBA00004141"/>
    </source>
</evidence>
<dbReference type="Pfam" id="PF07291">
    <property type="entry name" value="MauE"/>
    <property type="match status" value="1"/>
</dbReference>
<dbReference type="RefSeq" id="WP_180857619.1">
    <property type="nucleotide sequence ID" value="NZ_CAIJDE010000040.1"/>
</dbReference>
<accession>A0A9N8J1B0</accession>
<feature type="transmembrane region" description="Helical" evidence="5">
    <location>
        <begin position="116"/>
        <end position="135"/>
    </location>
</feature>
<dbReference type="EMBL" id="CAIJDE010000040">
    <property type="protein sequence ID" value="CAC9974406.1"/>
    <property type="molecule type" value="Genomic_DNA"/>
</dbReference>
<evidence type="ECO:0000256" key="4">
    <source>
        <dbReference type="ARBA" id="ARBA00023136"/>
    </source>
</evidence>
<dbReference type="InterPro" id="IPR009908">
    <property type="entry name" value="Methylamine_util_MauE"/>
</dbReference>
<gene>
    <name evidence="7" type="ORF">FLAPXU55_02103</name>
</gene>
<dbReference type="GO" id="GO:0016020">
    <property type="term" value="C:membrane"/>
    <property type="evidence" value="ECO:0007669"/>
    <property type="project" value="UniProtKB-SubCell"/>
</dbReference>
<evidence type="ECO:0000313" key="7">
    <source>
        <dbReference type="EMBL" id="CAC9974406.1"/>
    </source>
</evidence>
<organism evidence="7 8">
    <name type="scientific">Flavobacterium panici</name>
    <dbReference type="NCBI Taxonomy" id="2654843"/>
    <lineage>
        <taxon>Bacteria</taxon>
        <taxon>Pseudomonadati</taxon>
        <taxon>Bacteroidota</taxon>
        <taxon>Flavobacteriia</taxon>
        <taxon>Flavobacteriales</taxon>
        <taxon>Flavobacteriaceae</taxon>
        <taxon>Flavobacterium</taxon>
    </lineage>
</organism>
<evidence type="ECO:0000256" key="3">
    <source>
        <dbReference type="ARBA" id="ARBA00022989"/>
    </source>
</evidence>
<keyword evidence="4 5" id="KW-0472">Membrane</keyword>
<evidence type="ECO:0000259" key="6">
    <source>
        <dbReference type="Pfam" id="PF07291"/>
    </source>
</evidence>
<feature type="transmembrane region" description="Helical" evidence="5">
    <location>
        <begin position="50"/>
        <end position="71"/>
    </location>
</feature>
<name>A0A9N8J1B0_9FLAO</name>
<keyword evidence="3 5" id="KW-1133">Transmembrane helix</keyword>
<evidence type="ECO:0000256" key="2">
    <source>
        <dbReference type="ARBA" id="ARBA00022692"/>
    </source>
</evidence>
<evidence type="ECO:0000256" key="5">
    <source>
        <dbReference type="SAM" id="Phobius"/>
    </source>
</evidence>
<dbReference type="AlphaFoldDB" id="A0A9N8J1B0"/>
<keyword evidence="2 5" id="KW-0812">Transmembrane</keyword>
<feature type="transmembrane region" description="Helical" evidence="5">
    <location>
        <begin position="155"/>
        <end position="173"/>
    </location>
</feature>
<feature type="transmembrane region" description="Helical" evidence="5">
    <location>
        <begin position="78"/>
        <end position="96"/>
    </location>
</feature>
<protein>
    <recommendedName>
        <fullName evidence="6">Methylamine utilisation protein MauE domain-containing protein</fullName>
    </recommendedName>
</protein>
<feature type="domain" description="Methylamine utilisation protein MauE" evidence="6">
    <location>
        <begin position="9"/>
        <end position="134"/>
    </location>
</feature>
<dbReference type="GO" id="GO:0030416">
    <property type="term" value="P:methylamine metabolic process"/>
    <property type="evidence" value="ECO:0007669"/>
    <property type="project" value="InterPro"/>
</dbReference>
<keyword evidence="8" id="KW-1185">Reference proteome</keyword>
<comment type="subcellular location">
    <subcellularLocation>
        <location evidence="1">Membrane</location>
        <topology evidence="1">Multi-pass membrane protein</topology>
    </subcellularLocation>
</comment>
<dbReference type="Proteomes" id="UP000533639">
    <property type="component" value="Unassembled WGS sequence"/>
</dbReference>
<reference evidence="7 8" key="1">
    <citation type="submission" date="2020-06" db="EMBL/GenBank/DDBJ databases">
        <authorList>
            <person name="Criscuolo A."/>
        </authorList>
    </citation>
    <scope>NUCLEOTIDE SEQUENCE [LARGE SCALE GENOMIC DNA]</scope>
    <source>
        <strain evidence="7">PXU-55</strain>
    </source>
</reference>
<proteinExistence type="predicted"/>